<dbReference type="Gene3D" id="2.40.330.10">
    <property type="entry name" value="DNA-binding pseudobarrel domain"/>
    <property type="match status" value="3"/>
</dbReference>
<feature type="domain" description="TF-B3" evidence="6">
    <location>
        <begin position="424"/>
        <end position="521"/>
    </location>
</feature>
<dbReference type="CDD" id="cd10017">
    <property type="entry name" value="B3_DNA"/>
    <property type="match status" value="3"/>
</dbReference>
<feature type="domain" description="TF-B3" evidence="6">
    <location>
        <begin position="22"/>
        <end position="115"/>
    </location>
</feature>
<evidence type="ECO:0000313" key="8">
    <source>
        <dbReference type="Proteomes" id="UP000315295"/>
    </source>
</evidence>
<evidence type="ECO:0000256" key="4">
    <source>
        <dbReference type="ARBA" id="ARBA00023163"/>
    </source>
</evidence>
<dbReference type="PANTHER" id="PTHR31920">
    <property type="entry name" value="B3 DOMAIN-CONTAINING"/>
    <property type="match status" value="1"/>
</dbReference>
<evidence type="ECO:0000256" key="5">
    <source>
        <dbReference type="ARBA" id="ARBA00023242"/>
    </source>
</evidence>
<dbReference type="Pfam" id="PF02362">
    <property type="entry name" value="B3"/>
    <property type="match status" value="3"/>
</dbReference>
<proteinExistence type="predicted"/>
<keyword evidence="5" id="KW-0539">Nucleus</keyword>
<evidence type="ECO:0000256" key="3">
    <source>
        <dbReference type="ARBA" id="ARBA00023125"/>
    </source>
</evidence>
<name>A0A540MAY4_MALBA</name>
<dbReference type="EMBL" id="VIEB01000304">
    <property type="protein sequence ID" value="TQD95881.1"/>
    <property type="molecule type" value="Genomic_DNA"/>
</dbReference>
<evidence type="ECO:0000259" key="6">
    <source>
        <dbReference type="PROSITE" id="PS50863"/>
    </source>
</evidence>
<comment type="subcellular location">
    <subcellularLocation>
        <location evidence="1">Nucleus</location>
    </subcellularLocation>
</comment>
<keyword evidence="2" id="KW-0805">Transcription regulation</keyword>
<dbReference type="PANTHER" id="PTHR31920:SF108">
    <property type="entry name" value="B3 DOMAIN-CONTAINING TRANSCRIPTION FACTOR VRN1-LIKE"/>
    <property type="match status" value="1"/>
</dbReference>
<dbReference type="GO" id="GO:0003677">
    <property type="term" value="F:DNA binding"/>
    <property type="evidence" value="ECO:0007669"/>
    <property type="project" value="UniProtKB-KW"/>
</dbReference>
<dbReference type="PROSITE" id="PS50863">
    <property type="entry name" value="B3"/>
    <property type="match status" value="3"/>
</dbReference>
<evidence type="ECO:0000313" key="7">
    <source>
        <dbReference type="EMBL" id="TQD95881.1"/>
    </source>
</evidence>
<gene>
    <name evidence="7" type="ORF">C1H46_018519</name>
</gene>
<keyword evidence="4" id="KW-0804">Transcription</keyword>
<dbReference type="AlphaFoldDB" id="A0A540MAY4"/>
<evidence type="ECO:0000256" key="2">
    <source>
        <dbReference type="ARBA" id="ARBA00023015"/>
    </source>
</evidence>
<dbReference type="InterPro" id="IPR003340">
    <property type="entry name" value="B3_DNA-bd"/>
</dbReference>
<evidence type="ECO:0000256" key="1">
    <source>
        <dbReference type="ARBA" id="ARBA00004123"/>
    </source>
</evidence>
<keyword evidence="3" id="KW-0238">DNA-binding</keyword>
<sequence length="571" mass="64577">MASLIPEMDHRQRPSFSPTTPHFFKIIPVETSRCKKLRIPKKFVNTYGENLSNPVHFKLPSGAEWEIEVTRRGGKVWFDKGWPKFSEFYSLGYGDCLIFRYEGNSKFHACIFDRSATEIEYPLPLPGMEETDEDDDESVEILEDFPPCPRARKKSPLPSPLPHKIKRISTSIGSTTLALQRAIDFKSENPHFKVAMQPSYIFNQLILPSEFAKRYLTQHPTGSVILRVPDGRTWNVKFKYENKRARFLLDWLAFVEDNNLKIGDVCVFMLIKGFKITLEVAFYRIKEAAICSISSAAKECSGGLQTAQRGQEPFTISERSRAYKSYTSLDEPDYEDEDEDSVEISDDFQRCTRKTRGKSPLPSPQPLKKIRTSTKAAKKCNINFRPTKIEPRSKSAVKTSSTTSGKAIALERAIAFCSKSVNPSFWIVMQPSYVTQSYLYLRSEFTQRHLNMKSAGGNAILKGPNGGTWSVKLKCENSKARFLQGWQAFVTDNNLEVDDVCVFTLMKDVKLSFEVFVFRTTEAANCSMSPTGPSDTSFSAVEAAKKFVSSNPFFRDTHGLGSSRVLGQCES</sequence>
<accession>A0A540MAY4</accession>
<feature type="domain" description="TF-B3" evidence="6">
    <location>
        <begin position="205"/>
        <end position="286"/>
    </location>
</feature>
<dbReference type="STRING" id="106549.A0A540MAY4"/>
<reference evidence="7 8" key="1">
    <citation type="journal article" date="2019" name="G3 (Bethesda)">
        <title>Sequencing of a Wild Apple (Malus baccata) Genome Unravels the Differences Between Cultivated and Wild Apple Species Regarding Disease Resistance and Cold Tolerance.</title>
        <authorList>
            <person name="Chen X."/>
        </authorList>
    </citation>
    <scope>NUCLEOTIDE SEQUENCE [LARGE SCALE GENOMIC DNA]</scope>
    <source>
        <strain evidence="8">cv. Shandingzi</strain>
        <tissue evidence="7">Leaves</tissue>
    </source>
</reference>
<dbReference type="Proteomes" id="UP000315295">
    <property type="component" value="Unassembled WGS sequence"/>
</dbReference>
<dbReference type="SUPFAM" id="SSF101936">
    <property type="entry name" value="DNA-binding pseudobarrel domain"/>
    <property type="match status" value="3"/>
</dbReference>
<dbReference type="SMART" id="SM01019">
    <property type="entry name" value="B3"/>
    <property type="match status" value="3"/>
</dbReference>
<dbReference type="InterPro" id="IPR050655">
    <property type="entry name" value="Plant_B3_domain"/>
</dbReference>
<protein>
    <recommendedName>
        <fullName evidence="6">TF-B3 domain-containing protein</fullName>
    </recommendedName>
</protein>
<organism evidence="7 8">
    <name type="scientific">Malus baccata</name>
    <name type="common">Siberian crab apple</name>
    <name type="synonym">Pyrus baccata</name>
    <dbReference type="NCBI Taxonomy" id="106549"/>
    <lineage>
        <taxon>Eukaryota</taxon>
        <taxon>Viridiplantae</taxon>
        <taxon>Streptophyta</taxon>
        <taxon>Embryophyta</taxon>
        <taxon>Tracheophyta</taxon>
        <taxon>Spermatophyta</taxon>
        <taxon>Magnoliopsida</taxon>
        <taxon>eudicotyledons</taxon>
        <taxon>Gunneridae</taxon>
        <taxon>Pentapetalae</taxon>
        <taxon>rosids</taxon>
        <taxon>fabids</taxon>
        <taxon>Rosales</taxon>
        <taxon>Rosaceae</taxon>
        <taxon>Amygdaloideae</taxon>
        <taxon>Maleae</taxon>
        <taxon>Malus</taxon>
    </lineage>
</organism>
<dbReference type="InterPro" id="IPR015300">
    <property type="entry name" value="DNA-bd_pseudobarrel_sf"/>
</dbReference>
<comment type="caution">
    <text evidence="7">The sequence shown here is derived from an EMBL/GenBank/DDBJ whole genome shotgun (WGS) entry which is preliminary data.</text>
</comment>
<dbReference type="GO" id="GO:0005634">
    <property type="term" value="C:nucleus"/>
    <property type="evidence" value="ECO:0007669"/>
    <property type="project" value="UniProtKB-SubCell"/>
</dbReference>
<keyword evidence="8" id="KW-1185">Reference proteome</keyword>